<evidence type="ECO:0000313" key="3">
    <source>
        <dbReference type="Proteomes" id="UP000051952"/>
    </source>
</evidence>
<feature type="region of interest" description="Disordered" evidence="1">
    <location>
        <begin position="723"/>
        <end position="749"/>
    </location>
</feature>
<gene>
    <name evidence="2" type="ORF">BSAL_65005</name>
</gene>
<dbReference type="AlphaFoldDB" id="A0A0S4IY94"/>
<evidence type="ECO:0000313" key="2">
    <source>
        <dbReference type="EMBL" id="CUF70119.1"/>
    </source>
</evidence>
<proteinExistence type="predicted"/>
<sequence length="749" mass="82350">MTLSDLYWLGNDTQHLQVLRAHEAFDAFLDVEKLMICAERAVAQADPLNSHDADTIGDDHTSSHAAWALWTHYSSNEDIALAYKAISSLHPSFRSIPRTLDALGHLNTIAMTRIESMSEKVASTIIKQIPTLNVSNTRTIDVAVALCNHWFPKLDEMSNMNDVRAFLQTVGSQFTRVDIPGVLPQLATGSLAASVTRLMSRRHEVRRLAPTVMVTYSKLHAAGLPLGTPFTTALDTYMKHIVRRNSSTASPMTSGEALRVLSAISRVRLVTKSNAFEQEAAELLAVASTDVSHLDGPELAMMMSCVTFHFTNAAASASRYEESATSSVVKKRNNTDEWKDASKCQALPPPHSLVDPQALLKHMKNVLWTMSFRGFLSCCRSASLLALSHQLTWDDSLCDEVIKRCKAMLLNEQEYPTHGRNRLYPTGEQPSRRNVIGAVDRNSMLFEKLTILVATNPFVSKTKYSRATTQHIISSLVEQHPYELSATNISLLFSSLAAAFGVPVGTGEIQTAPEQPPLGPSVVRLRSHVHEIDPNLLTNLIEKASMGNRLSQYAYSTMVRNFCRLGLDYTDVAPVVQRILSMRYESNNQFNAEDNYQHRHYPTPPQRHGSSVEAPDQVMAMASSPNGGKPTDLSWEMRSRGLYLMSPHMSEIVFASLSALRCDHTTVMTYVAWAVLLHTGGVPPPHLVEPMEQVALMSPLIASALKVSAASAAVKVVGVDSSVADDENNAAPSDDSQRHAGEVDLEAVL</sequence>
<dbReference type="VEuPathDB" id="TriTrypDB:BSAL_65005"/>
<reference evidence="3" key="1">
    <citation type="submission" date="2015-09" db="EMBL/GenBank/DDBJ databases">
        <authorList>
            <consortium name="Pathogen Informatics"/>
        </authorList>
    </citation>
    <scope>NUCLEOTIDE SEQUENCE [LARGE SCALE GENOMIC DNA]</scope>
    <source>
        <strain evidence="3">Lake Konstanz</strain>
    </source>
</reference>
<name>A0A0S4IY94_BODSA</name>
<protein>
    <submittedName>
        <fullName evidence="2">Uncharacterized protein</fullName>
    </submittedName>
</protein>
<dbReference type="EMBL" id="CYKH01000386">
    <property type="protein sequence ID" value="CUF70119.1"/>
    <property type="molecule type" value="Genomic_DNA"/>
</dbReference>
<accession>A0A0S4IY94</accession>
<dbReference type="Proteomes" id="UP000051952">
    <property type="component" value="Unassembled WGS sequence"/>
</dbReference>
<organism evidence="2 3">
    <name type="scientific">Bodo saltans</name>
    <name type="common">Flagellated protozoan</name>
    <dbReference type="NCBI Taxonomy" id="75058"/>
    <lineage>
        <taxon>Eukaryota</taxon>
        <taxon>Discoba</taxon>
        <taxon>Euglenozoa</taxon>
        <taxon>Kinetoplastea</taxon>
        <taxon>Metakinetoplastina</taxon>
        <taxon>Eubodonida</taxon>
        <taxon>Bodonidae</taxon>
        <taxon>Bodo</taxon>
    </lineage>
</organism>
<evidence type="ECO:0000256" key="1">
    <source>
        <dbReference type="SAM" id="MobiDB-lite"/>
    </source>
</evidence>
<keyword evidence="3" id="KW-1185">Reference proteome</keyword>